<feature type="domain" description="HTH araC/xylS-type" evidence="4">
    <location>
        <begin position="1"/>
        <end position="53"/>
    </location>
</feature>
<dbReference type="PRINTS" id="PR00032">
    <property type="entry name" value="HTHARAC"/>
</dbReference>
<dbReference type="SMART" id="SM00342">
    <property type="entry name" value="HTH_ARAC"/>
    <property type="match status" value="1"/>
</dbReference>
<evidence type="ECO:0000256" key="1">
    <source>
        <dbReference type="ARBA" id="ARBA00023015"/>
    </source>
</evidence>
<evidence type="ECO:0000313" key="5">
    <source>
        <dbReference type="EMBL" id="OUS41270.1"/>
    </source>
</evidence>
<reference evidence="6" key="1">
    <citation type="journal article" date="2017" name="Proc. Natl. Acad. Sci. U.S.A.">
        <title>Simulation of Deepwater Horizon oil plume reveals substrate specialization within a complex community of hydrocarbon degraders.</title>
        <authorList>
            <person name="Hu P."/>
            <person name="Dubinsky E.A."/>
            <person name="Probst A.J."/>
            <person name="Wang J."/>
            <person name="Sieber C.M.K."/>
            <person name="Tom L.M."/>
            <person name="Gardinali P."/>
            <person name="Banfield J.F."/>
            <person name="Atlas R.M."/>
            <person name="Andersen G.L."/>
        </authorList>
    </citation>
    <scope>NUCLEOTIDE SEQUENCE [LARGE SCALE GENOMIC DNA]</scope>
</reference>
<dbReference type="InterPro" id="IPR009057">
    <property type="entry name" value="Homeodomain-like_sf"/>
</dbReference>
<dbReference type="Gene3D" id="1.10.10.60">
    <property type="entry name" value="Homeodomain-like"/>
    <property type="match status" value="1"/>
</dbReference>
<dbReference type="PANTHER" id="PTHR47894">
    <property type="entry name" value="HTH-TYPE TRANSCRIPTIONAL REGULATOR GADX"/>
    <property type="match status" value="1"/>
</dbReference>
<dbReference type="EMBL" id="MABE01000104">
    <property type="protein sequence ID" value="OUS41270.1"/>
    <property type="molecule type" value="Genomic_DNA"/>
</dbReference>
<evidence type="ECO:0000256" key="2">
    <source>
        <dbReference type="ARBA" id="ARBA00023125"/>
    </source>
</evidence>
<dbReference type="AlphaFoldDB" id="A0A1Y5HW01"/>
<gene>
    <name evidence="5" type="ORF">A9R00_01795</name>
</gene>
<accession>A0A1Y5HW01</accession>
<dbReference type="PANTHER" id="PTHR47894:SF1">
    <property type="entry name" value="HTH-TYPE TRANSCRIPTIONAL REGULATOR VQSM"/>
    <property type="match status" value="1"/>
</dbReference>
<protein>
    <recommendedName>
        <fullName evidence="4">HTH araC/xylS-type domain-containing protein</fullName>
    </recommendedName>
</protein>
<dbReference type="Proteomes" id="UP000227088">
    <property type="component" value="Unassembled WGS sequence"/>
</dbReference>
<evidence type="ECO:0000256" key="3">
    <source>
        <dbReference type="ARBA" id="ARBA00023163"/>
    </source>
</evidence>
<dbReference type="SUPFAM" id="SSF46689">
    <property type="entry name" value="Homeodomain-like"/>
    <property type="match status" value="1"/>
</dbReference>
<keyword evidence="2" id="KW-0238">DNA-binding</keyword>
<dbReference type="Pfam" id="PF12833">
    <property type="entry name" value="HTH_18"/>
    <property type="match status" value="1"/>
</dbReference>
<dbReference type="InterPro" id="IPR018060">
    <property type="entry name" value="HTH_AraC"/>
</dbReference>
<dbReference type="GO" id="GO:0003700">
    <property type="term" value="F:DNA-binding transcription factor activity"/>
    <property type="evidence" value="ECO:0007669"/>
    <property type="project" value="InterPro"/>
</dbReference>
<dbReference type="PROSITE" id="PS01124">
    <property type="entry name" value="HTH_ARAC_FAMILY_2"/>
    <property type="match status" value="1"/>
</dbReference>
<comment type="caution">
    <text evidence="5">The sequence shown here is derived from an EMBL/GenBank/DDBJ whole genome shotgun (WGS) entry which is preliminary data.</text>
</comment>
<evidence type="ECO:0000313" key="6">
    <source>
        <dbReference type="Proteomes" id="UP000227088"/>
    </source>
</evidence>
<name>A0A1Y5HW01_OLEAN</name>
<feature type="non-terminal residue" evidence="5">
    <location>
        <position position="1"/>
    </location>
</feature>
<organism evidence="5 6">
    <name type="scientific">Oleispira antarctica</name>
    <dbReference type="NCBI Taxonomy" id="188908"/>
    <lineage>
        <taxon>Bacteria</taxon>
        <taxon>Pseudomonadati</taxon>
        <taxon>Pseudomonadota</taxon>
        <taxon>Gammaproteobacteria</taxon>
        <taxon>Oceanospirillales</taxon>
        <taxon>Oceanospirillaceae</taxon>
        <taxon>Oleispira</taxon>
    </lineage>
</organism>
<proteinExistence type="predicted"/>
<keyword evidence="3" id="KW-0804">Transcription</keyword>
<dbReference type="GO" id="GO:0000976">
    <property type="term" value="F:transcription cis-regulatory region binding"/>
    <property type="evidence" value="ECO:0007669"/>
    <property type="project" value="TreeGrafter"/>
</dbReference>
<sequence length="61" mass="7142">FDEFRHQRSLLLLQDNQLSLADIGLRLGFAENSTFYRAFKRWQGVTPGEYRQVLLEANPQS</sequence>
<dbReference type="GO" id="GO:0005829">
    <property type="term" value="C:cytosol"/>
    <property type="evidence" value="ECO:0007669"/>
    <property type="project" value="TreeGrafter"/>
</dbReference>
<evidence type="ECO:0000259" key="4">
    <source>
        <dbReference type="PROSITE" id="PS01124"/>
    </source>
</evidence>
<dbReference type="InterPro" id="IPR020449">
    <property type="entry name" value="Tscrpt_reg_AraC-type_HTH"/>
</dbReference>
<keyword evidence="1" id="KW-0805">Transcription regulation</keyword>